<keyword evidence="1" id="KW-0221">Differentiation</keyword>
<proteinExistence type="predicted"/>
<name>A0A067RR54_ZOONE</name>
<dbReference type="GO" id="GO:0030215">
    <property type="term" value="F:semaphorin receptor binding"/>
    <property type="evidence" value="ECO:0007669"/>
    <property type="project" value="InterPro"/>
</dbReference>
<evidence type="ECO:0000313" key="5">
    <source>
        <dbReference type="EMBL" id="KDR22219.1"/>
    </source>
</evidence>
<feature type="domain" description="Sema" evidence="4">
    <location>
        <begin position="42"/>
        <end position="490"/>
    </location>
</feature>
<evidence type="ECO:0000256" key="1">
    <source>
        <dbReference type="ARBA" id="ARBA00022782"/>
    </source>
</evidence>
<evidence type="ECO:0000313" key="6">
    <source>
        <dbReference type="Proteomes" id="UP000027135"/>
    </source>
</evidence>
<gene>
    <name evidence="5" type="ORF">L798_01825</name>
</gene>
<keyword evidence="3" id="KW-1133">Transmembrane helix</keyword>
<dbReference type="Gene3D" id="2.130.10.10">
    <property type="entry name" value="YVTN repeat-like/Quinoprotein amine dehydrogenase"/>
    <property type="match status" value="1"/>
</dbReference>
<dbReference type="GO" id="GO:0007411">
    <property type="term" value="P:axon guidance"/>
    <property type="evidence" value="ECO:0007669"/>
    <property type="project" value="TreeGrafter"/>
</dbReference>
<protein>
    <submittedName>
        <fullName evidence="5">Semaphorin-5B</fullName>
    </submittedName>
</protein>
<accession>A0A067RR54</accession>
<dbReference type="PROSITE" id="PS51004">
    <property type="entry name" value="SEMA"/>
    <property type="match status" value="1"/>
</dbReference>
<dbReference type="PANTHER" id="PTHR11036">
    <property type="entry name" value="SEMAPHORIN"/>
    <property type="match status" value="1"/>
</dbReference>
<dbReference type="GO" id="GO:0071526">
    <property type="term" value="P:semaphorin-plexin signaling pathway"/>
    <property type="evidence" value="ECO:0007669"/>
    <property type="project" value="TreeGrafter"/>
</dbReference>
<dbReference type="SUPFAM" id="SSF101912">
    <property type="entry name" value="Sema domain"/>
    <property type="match status" value="1"/>
</dbReference>
<dbReference type="Proteomes" id="UP000027135">
    <property type="component" value="Unassembled WGS sequence"/>
</dbReference>
<evidence type="ECO:0000256" key="3">
    <source>
        <dbReference type="SAM" id="Phobius"/>
    </source>
</evidence>
<dbReference type="InterPro" id="IPR036352">
    <property type="entry name" value="Semap_dom_sf"/>
</dbReference>
<dbReference type="SUPFAM" id="SSF103575">
    <property type="entry name" value="Plexin repeat"/>
    <property type="match status" value="1"/>
</dbReference>
<dbReference type="STRING" id="136037.A0A067RR54"/>
<dbReference type="OrthoDB" id="9988752at2759"/>
<dbReference type="GO" id="GO:0045499">
    <property type="term" value="F:chemorepellent activity"/>
    <property type="evidence" value="ECO:0007669"/>
    <property type="project" value="TreeGrafter"/>
</dbReference>
<dbReference type="InterPro" id="IPR001627">
    <property type="entry name" value="Semap_dom"/>
</dbReference>
<feature type="transmembrane region" description="Helical" evidence="3">
    <location>
        <begin position="554"/>
        <end position="579"/>
    </location>
</feature>
<dbReference type="OMA" id="RTHNICI"/>
<dbReference type="PANTHER" id="PTHR11036:SF79">
    <property type="entry name" value="SEMAPHORIN 5C, ISOFORM A"/>
    <property type="match status" value="1"/>
</dbReference>
<keyword evidence="3" id="KW-0472">Membrane</keyword>
<dbReference type="SMART" id="SM00630">
    <property type="entry name" value="Sema"/>
    <property type="match status" value="1"/>
</dbReference>
<dbReference type="InterPro" id="IPR015943">
    <property type="entry name" value="WD40/YVTN_repeat-like_dom_sf"/>
</dbReference>
<dbReference type="InParanoid" id="A0A067RR54"/>
<dbReference type="EMBL" id="KK852514">
    <property type="protein sequence ID" value="KDR22219.1"/>
    <property type="molecule type" value="Genomic_DNA"/>
</dbReference>
<keyword evidence="3" id="KW-0812">Transmembrane</keyword>
<dbReference type="eggNOG" id="KOG3611">
    <property type="taxonomic scope" value="Eukaryota"/>
</dbReference>
<evidence type="ECO:0000256" key="2">
    <source>
        <dbReference type="PROSITE-ProRule" id="PRU00352"/>
    </source>
</evidence>
<comment type="caution">
    <text evidence="2">Lacks conserved residue(s) required for the propagation of feature annotation.</text>
</comment>
<dbReference type="GO" id="GO:0005886">
    <property type="term" value="C:plasma membrane"/>
    <property type="evidence" value="ECO:0007669"/>
    <property type="project" value="TreeGrafter"/>
</dbReference>
<dbReference type="AlphaFoldDB" id="A0A067RR54"/>
<reference evidence="5 6" key="1">
    <citation type="journal article" date="2014" name="Nat. Commun.">
        <title>Molecular traces of alternative social organization in a termite genome.</title>
        <authorList>
            <person name="Terrapon N."/>
            <person name="Li C."/>
            <person name="Robertson H.M."/>
            <person name="Ji L."/>
            <person name="Meng X."/>
            <person name="Booth W."/>
            <person name="Chen Z."/>
            <person name="Childers C.P."/>
            <person name="Glastad K.M."/>
            <person name="Gokhale K."/>
            <person name="Gowin J."/>
            <person name="Gronenberg W."/>
            <person name="Hermansen R.A."/>
            <person name="Hu H."/>
            <person name="Hunt B.G."/>
            <person name="Huylmans A.K."/>
            <person name="Khalil S.M."/>
            <person name="Mitchell R.D."/>
            <person name="Munoz-Torres M.C."/>
            <person name="Mustard J.A."/>
            <person name="Pan H."/>
            <person name="Reese J.T."/>
            <person name="Scharf M.E."/>
            <person name="Sun F."/>
            <person name="Vogel H."/>
            <person name="Xiao J."/>
            <person name="Yang W."/>
            <person name="Yang Z."/>
            <person name="Yang Z."/>
            <person name="Zhou J."/>
            <person name="Zhu J."/>
            <person name="Brent C.S."/>
            <person name="Elsik C.G."/>
            <person name="Goodisman M.A."/>
            <person name="Liberles D.A."/>
            <person name="Roe R.M."/>
            <person name="Vargo E.L."/>
            <person name="Vilcinskas A."/>
            <person name="Wang J."/>
            <person name="Bornberg-Bauer E."/>
            <person name="Korb J."/>
            <person name="Zhang G."/>
            <person name="Liebig J."/>
        </authorList>
    </citation>
    <scope>NUCLEOTIDE SEQUENCE [LARGE SCALE GENOMIC DNA]</scope>
    <source>
        <tissue evidence="5">Whole organism</tissue>
    </source>
</reference>
<dbReference type="InterPro" id="IPR027231">
    <property type="entry name" value="Semaphorin"/>
</dbReference>
<sequence length="594" mass="66805">MQVDQKRITLRKNTDLKTFDYHRFLVLILTITSLWTGIFADFRCVSYQDLLTTGDRFNDTGVSAFSKIVFDVPRNQVIVGANNTLYRLSLNGLAQLEKASWPATNSAVDMCQVKGQGEARCHNFVKVLVASGDRIFSCGTNAFKPQCSWRAIENVSNVLEWVRGVGHCPYSPEANVTALLTRSGQYFVGSSTDFSGTDSAIIRSDTGKTKSMTRTQQYDSKWLNEPQFVGSFETSDYVYFLFREVAVEYINCGKIVYSRIARICKNDNGGKVFLRDNWTTFLKARLNCSIPGNYPFYFNEIQGMTYLESEEMVYATFTTPSNSIPGSAICSFNMSSIAAAFSGPFKYQKSHDSAWETFVKRNKSHFECKPDPADNYYQVLDSSRYQLMNDAVQPATLHPLYKGLLETLTHIAVDVLPTKQHKAVHVLYVATTDGLVKKISVLPTTQETCVVEVWKPYPGNNPVPIKALHYLEETKSVYIGTEKSVMRIPVHRCGTLHNQMACENATDPYCGWNELEQQRTTVPNNDSLSGYSKQNLTHCPVLTKPDGPSIISTLHVIMLCVVSFIVGLVLMGNSCYVYIHCQRLRDQAVHAEFL</sequence>
<organism evidence="5 6">
    <name type="scientific">Zootermopsis nevadensis</name>
    <name type="common">Dampwood termite</name>
    <dbReference type="NCBI Taxonomy" id="136037"/>
    <lineage>
        <taxon>Eukaryota</taxon>
        <taxon>Metazoa</taxon>
        <taxon>Ecdysozoa</taxon>
        <taxon>Arthropoda</taxon>
        <taxon>Hexapoda</taxon>
        <taxon>Insecta</taxon>
        <taxon>Pterygota</taxon>
        <taxon>Neoptera</taxon>
        <taxon>Polyneoptera</taxon>
        <taxon>Dictyoptera</taxon>
        <taxon>Blattodea</taxon>
        <taxon>Blattoidea</taxon>
        <taxon>Termitoidae</taxon>
        <taxon>Termopsidae</taxon>
        <taxon>Zootermopsis</taxon>
    </lineage>
</organism>
<dbReference type="Pfam" id="PF01403">
    <property type="entry name" value="Sema"/>
    <property type="match status" value="1"/>
</dbReference>
<keyword evidence="6" id="KW-1185">Reference proteome</keyword>
<dbReference type="GO" id="GO:0030335">
    <property type="term" value="P:positive regulation of cell migration"/>
    <property type="evidence" value="ECO:0007669"/>
    <property type="project" value="TreeGrafter"/>
</dbReference>
<dbReference type="FunFam" id="2.130.10.10:FF:001151">
    <property type="entry name" value="Semaphorin 5C"/>
    <property type="match status" value="1"/>
</dbReference>
<evidence type="ECO:0000259" key="4">
    <source>
        <dbReference type="PROSITE" id="PS51004"/>
    </source>
</evidence>
<feature type="transmembrane region" description="Helical" evidence="3">
    <location>
        <begin position="21"/>
        <end position="40"/>
    </location>
</feature>